<reference evidence="2 3" key="1">
    <citation type="submission" date="2020-04" db="EMBL/GenBank/DDBJ databases">
        <title>Draft genome of Pyxidicoccus fallax type strain.</title>
        <authorList>
            <person name="Whitworth D.E."/>
        </authorList>
    </citation>
    <scope>NUCLEOTIDE SEQUENCE [LARGE SCALE GENOMIC DNA]</scope>
    <source>
        <strain evidence="2 3">DSM 14698</strain>
    </source>
</reference>
<dbReference type="Pfam" id="PF01661">
    <property type="entry name" value="Macro"/>
    <property type="match status" value="1"/>
</dbReference>
<evidence type="ECO:0000313" key="3">
    <source>
        <dbReference type="Proteomes" id="UP000518300"/>
    </source>
</evidence>
<evidence type="ECO:0000259" key="1">
    <source>
        <dbReference type="PROSITE" id="PS51154"/>
    </source>
</evidence>
<dbReference type="SMART" id="SM00506">
    <property type="entry name" value="A1pp"/>
    <property type="match status" value="1"/>
</dbReference>
<organism evidence="2 3">
    <name type="scientific">Pyxidicoccus fallax</name>
    <dbReference type="NCBI Taxonomy" id="394095"/>
    <lineage>
        <taxon>Bacteria</taxon>
        <taxon>Pseudomonadati</taxon>
        <taxon>Myxococcota</taxon>
        <taxon>Myxococcia</taxon>
        <taxon>Myxococcales</taxon>
        <taxon>Cystobacterineae</taxon>
        <taxon>Myxococcaceae</taxon>
        <taxon>Pyxidicoccus</taxon>
    </lineage>
</organism>
<feature type="domain" description="Macro" evidence="1">
    <location>
        <begin position="1"/>
        <end position="186"/>
    </location>
</feature>
<dbReference type="SUPFAM" id="SSF52949">
    <property type="entry name" value="Macro domain-like"/>
    <property type="match status" value="1"/>
</dbReference>
<dbReference type="PROSITE" id="PS51154">
    <property type="entry name" value="MACRO"/>
    <property type="match status" value="1"/>
</dbReference>
<evidence type="ECO:0000313" key="2">
    <source>
        <dbReference type="EMBL" id="NMO13273.1"/>
    </source>
</evidence>
<dbReference type="EMBL" id="JABBJJ010000001">
    <property type="protein sequence ID" value="NMO13273.1"/>
    <property type="molecule type" value="Genomic_DNA"/>
</dbReference>
<dbReference type="InterPro" id="IPR002589">
    <property type="entry name" value="Macro_dom"/>
</dbReference>
<protein>
    <recommendedName>
        <fullName evidence="1">Macro domain-containing protein</fullName>
    </recommendedName>
</protein>
<keyword evidence="3" id="KW-1185">Reference proteome</keyword>
<name>A0A848L9C6_9BACT</name>
<proteinExistence type="predicted"/>
<dbReference type="InterPro" id="IPR043472">
    <property type="entry name" value="Macro_dom-like"/>
</dbReference>
<gene>
    <name evidence="2" type="ORF">HG543_00085</name>
</gene>
<dbReference type="RefSeq" id="WP_169342554.1">
    <property type="nucleotide sequence ID" value="NZ_JABBJJ010000001.1"/>
</dbReference>
<comment type="caution">
    <text evidence="2">The sequence shown here is derived from an EMBL/GenBank/DDBJ whole genome shotgun (WGS) entry which is preliminary data.</text>
</comment>
<dbReference type="Gene3D" id="3.40.220.10">
    <property type="entry name" value="Leucine Aminopeptidase, subunit E, domain 1"/>
    <property type="match status" value="1"/>
</dbReference>
<dbReference type="Proteomes" id="UP000518300">
    <property type="component" value="Unassembled WGS sequence"/>
</dbReference>
<sequence length="202" mass="21873">MPTHITLNQGSLTEGDESVLVNASNTQAQLGSGVSAAIRAACGRGYQARVFEALQHRFGGPMQPGEVLMTDAGEHPRARHVAHVAVMDYRDGFNASSYPTADVIRTGCERLWDEVERLPESGVSVAMVALGAGTGNLGVVEPTRIACETLKAHLALHTNSRLARVTFYGYELHEYLAMASELVRHFPELAASLPDEVRAYLR</sequence>
<accession>A0A848L9C6</accession>
<dbReference type="AlphaFoldDB" id="A0A848L9C6"/>